<organism evidence="3 4">
    <name type="scientific">Thelohanellus kitauei</name>
    <name type="common">Myxosporean</name>
    <dbReference type="NCBI Taxonomy" id="669202"/>
    <lineage>
        <taxon>Eukaryota</taxon>
        <taxon>Metazoa</taxon>
        <taxon>Cnidaria</taxon>
        <taxon>Myxozoa</taxon>
        <taxon>Myxosporea</taxon>
        <taxon>Bivalvulida</taxon>
        <taxon>Platysporina</taxon>
        <taxon>Myxobolidae</taxon>
        <taxon>Thelohanellus</taxon>
    </lineage>
</organism>
<dbReference type="EMBL" id="JWZT01004381">
    <property type="protein sequence ID" value="KII64225.1"/>
    <property type="molecule type" value="Genomic_DNA"/>
</dbReference>
<gene>
    <name evidence="3" type="ORF">RF11_08376</name>
</gene>
<dbReference type="CDD" id="cd00060">
    <property type="entry name" value="FHA"/>
    <property type="match status" value="1"/>
</dbReference>
<comment type="caution">
    <text evidence="3">The sequence shown here is derived from an EMBL/GenBank/DDBJ whole genome shotgun (WGS) entry which is preliminary data.</text>
</comment>
<dbReference type="AlphaFoldDB" id="A0A0C2MIQ0"/>
<dbReference type="InterPro" id="IPR000253">
    <property type="entry name" value="FHA_dom"/>
</dbReference>
<evidence type="ECO:0000313" key="4">
    <source>
        <dbReference type="Proteomes" id="UP000031668"/>
    </source>
</evidence>
<name>A0A0C2MIQ0_THEKT</name>
<sequence>MASEDLFKAPQPKNINSPAKFDIPEWAETFPDGSYFEVIHRGVLCDPIKINPGTRKFILGRSPESNGVLDSILVSKSHILIVFGNNGEESPKFWACDLGSQNKSKINKNKLAAFIYYPLNNEDVIQLADNEFTLILHIQSESKVPKVIDLLKKPENIPKTSEKPKIKPRELINQYFERKGLEPEFNITSTKSGETRFKATLALTVYDENGTEMVASVLSNDKKSIIDDLCEEACKIIEQYDNLLEEETFEQRSKRQLVENDYYEEDEDTFYDRSGQIEKKRDERMKRFGCESKVPRDNTGLSDDDELEAYMKNLDTEIATRDLERFSTQLDELLQEESEITKILSSSAPVKEIKEFDIGTDVSKAPKTKKTKLDTFSKSIPVSENLSISGTRRKADPIVCVFVILVTQEKKIKTTEKSKYSDIDEEYEWHPPDDQTGDGQTSLNAKYSY</sequence>
<dbReference type="SUPFAM" id="SSF49879">
    <property type="entry name" value="SMAD/FHA domain"/>
    <property type="match status" value="1"/>
</dbReference>
<dbReference type="InterPro" id="IPR050923">
    <property type="entry name" value="Cell_Proc_Reg/RNA_Proc"/>
</dbReference>
<feature type="domain" description="FHA" evidence="2">
    <location>
        <begin position="57"/>
        <end position="111"/>
    </location>
</feature>
<feature type="region of interest" description="Disordered" evidence="1">
    <location>
        <begin position="415"/>
        <end position="449"/>
    </location>
</feature>
<evidence type="ECO:0000313" key="3">
    <source>
        <dbReference type="EMBL" id="KII64225.1"/>
    </source>
</evidence>
<evidence type="ECO:0000256" key="1">
    <source>
        <dbReference type="SAM" id="MobiDB-lite"/>
    </source>
</evidence>
<proteinExistence type="predicted"/>
<evidence type="ECO:0000259" key="2">
    <source>
        <dbReference type="PROSITE" id="PS50006"/>
    </source>
</evidence>
<feature type="compositionally biased region" description="Polar residues" evidence="1">
    <location>
        <begin position="437"/>
        <end position="449"/>
    </location>
</feature>
<dbReference type="OrthoDB" id="433755at2759"/>
<dbReference type="OMA" id="WGFQEDA"/>
<dbReference type="Gene3D" id="2.60.200.20">
    <property type="match status" value="1"/>
</dbReference>
<dbReference type="InterPro" id="IPR008984">
    <property type="entry name" value="SMAD_FHA_dom_sf"/>
</dbReference>
<dbReference type="PROSITE" id="PS50006">
    <property type="entry name" value="FHA_DOMAIN"/>
    <property type="match status" value="1"/>
</dbReference>
<dbReference type="Proteomes" id="UP000031668">
    <property type="component" value="Unassembled WGS sequence"/>
</dbReference>
<dbReference type="Pfam" id="PF00498">
    <property type="entry name" value="FHA"/>
    <property type="match status" value="1"/>
</dbReference>
<keyword evidence="4" id="KW-1185">Reference proteome</keyword>
<feature type="compositionally biased region" description="Basic and acidic residues" evidence="1">
    <location>
        <begin position="415"/>
        <end position="433"/>
    </location>
</feature>
<reference evidence="3 4" key="1">
    <citation type="journal article" date="2014" name="Genome Biol. Evol.">
        <title>The genome of the myxosporean Thelohanellus kitauei shows adaptations to nutrient acquisition within its fish host.</title>
        <authorList>
            <person name="Yang Y."/>
            <person name="Xiong J."/>
            <person name="Zhou Z."/>
            <person name="Huo F."/>
            <person name="Miao W."/>
            <person name="Ran C."/>
            <person name="Liu Y."/>
            <person name="Zhang J."/>
            <person name="Feng J."/>
            <person name="Wang M."/>
            <person name="Wang M."/>
            <person name="Wang L."/>
            <person name="Yao B."/>
        </authorList>
    </citation>
    <scope>NUCLEOTIDE SEQUENCE [LARGE SCALE GENOMIC DNA]</scope>
    <source>
        <strain evidence="3">Wuqing</strain>
    </source>
</reference>
<dbReference type="PANTHER" id="PTHR23308">
    <property type="entry name" value="NUCLEAR INHIBITOR OF PROTEIN PHOSPHATASE-1"/>
    <property type="match status" value="1"/>
</dbReference>
<protein>
    <submittedName>
        <fullName evidence="3">Kanadaptin</fullName>
    </submittedName>
</protein>
<accession>A0A0C2MIQ0</accession>